<dbReference type="PANTHER" id="PTHR14319:SF3">
    <property type="entry name" value="TRANSMEMBRANE PROTEIN-LIKE PROTEIN"/>
    <property type="match status" value="1"/>
</dbReference>
<dbReference type="EMBL" id="PKPP01000031">
    <property type="protein sequence ID" value="PWA99181.1"/>
    <property type="molecule type" value="Genomic_DNA"/>
</dbReference>
<feature type="transmembrane region" description="Helical" evidence="7">
    <location>
        <begin position="12"/>
        <end position="32"/>
    </location>
</feature>
<dbReference type="InterPro" id="IPR021910">
    <property type="entry name" value="NGX6/PGAP6/MYMK"/>
</dbReference>
<evidence type="ECO:0000256" key="2">
    <source>
        <dbReference type="ARBA" id="ARBA00005542"/>
    </source>
</evidence>
<keyword evidence="6 7" id="KW-0472">Membrane</keyword>
<dbReference type="Pfam" id="PF12036">
    <property type="entry name" value="DUF3522"/>
    <property type="match status" value="1"/>
</dbReference>
<accession>A0A2U1QMF6</accession>
<dbReference type="OrthoDB" id="69646at2759"/>
<evidence type="ECO:0000313" key="8">
    <source>
        <dbReference type="EMBL" id="PWA99181.1"/>
    </source>
</evidence>
<dbReference type="Proteomes" id="UP000245207">
    <property type="component" value="Unassembled WGS sequence"/>
</dbReference>
<comment type="caution">
    <text evidence="8">The sequence shown here is derived from an EMBL/GenBank/DDBJ whole genome shotgun (WGS) entry which is preliminary data.</text>
</comment>
<reference evidence="8 9" key="1">
    <citation type="journal article" date="2018" name="Mol. Plant">
        <title>The genome of Artemisia annua provides insight into the evolution of Asteraceae family and artemisinin biosynthesis.</title>
        <authorList>
            <person name="Shen Q."/>
            <person name="Zhang L."/>
            <person name="Liao Z."/>
            <person name="Wang S."/>
            <person name="Yan T."/>
            <person name="Shi P."/>
            <person name="Liu M."/>
            <person name="Fu X."/>
            <person name="Pan Q."/>
            <person name="Wang Y."/>
            <person name="Lv Z."/>
            <person name="Lu X."/>
            <person name="Zhang F."/>
            <person name="Jiang W."/>
            <person name="Ma Y."/>
            <person name="Chen M."/>
            <person name="Hao X."/>
            <person name="Li L."/>
            <person name="Tang Y."/>
            <person name="Lv G."/>
            <person name="Zhou Y."/>
            <person name="Sun X."/>
            <person name="Brodelius P.E."/>
            <person name="Rose J.K.C."/>
            <person name="Tang K."/>
        </authorList>
    </citation>
    <scope>NUCLEOTIDE SEQUENCE [LARGE SCALE GENOMIC DNA]</scope>
    <source>
        <strain evidence="9">cv. Huhao1</strain>
        <tissue evidence="8">Leaf</tissue>
    </source>
</reference>
<evidence type="ECO:0000256" key="3">
    <source>
        <dbReference type="ARBA" id="ARBA00022475"/>
    </source>
</evidence>
<evidence type="ECO:0000256" key="4">
    <source>
        <dbReference type="ARBA" id="ARBA00022692"/>
    </source>
</evidence>
<comment type="similarity">
    <text evidence="2">Belongs to the TMEM8 family.</text>
</comment>
<name>A0A2U1QMF6_ARTAN</name>
<sequence length="625" mass="70281">MEKKLNNWSLGQLYLNIYVGCLVICSCSFYKINADSFTISSFTYGRTVLRPYDWRYIKVDLPTWFSSMTVSLESDVNIDTNRIRMTDISDLPMICAREGSPPLPDTYNTSFIGLVPDPILNGSLAIEGLQFTEKCYPMQKNILIRLTNEQISPGVWYFGLFNGIGSARTQSKMINRGSGYSFGGNVSVEGCLSPSMSGQFCNHTIDHLSCVDQNSTQGIITSCRNNGGSSCIHQNESKLYSLDLLGVSEEIVISASNVIFNQTQLSNRANNGSSNIVLMCYARHGGISSSLVHDYSGNINNNPLVIRSPKVGRWYITVIPLNISNGAVETMSVCYSLEWKILRCPLDKAGLNCTWERYMLQTILRKNPSVPFESYYLPVSDKVYSNSANFLLEPLLSNSSIGQNQSQHFGWTYFLVDIPSAAAGGSIHIRLNSDTKINHEIYASSWWITAFAEWVIYTCSGISSGLYHACDVGTWCALSFHVLQFMDFWLSFMAVVSTFVYLADIDEGSKRTIHTVVAILTALMAEKGATRSSNIVLVIAIGAAGLFIGFMIEFFRHYRRFSFSVELFLNLLHRWQTIKVWCHNLLKTVLKRFRLYLVVAGFAALSMAAISWHLESTRSYWFWHR</sequence>
<keyword evidence="3" id="KW-1003">Cell membrane</keyword>
<feature type="transmembrane region" description="Helical" evidence="7">
    <location>
        <begin position="488"/>
        <end position="505"/>
    </location>
</feature>
<proteinExistence type="inferred from homology"/>
<evidence type="ECO:0000313" key="9">
    <source>
        <dbReference type="Proteomes" id="UP000245207"/>
    </source>
</evidence>
<comment type="subcellular location">
    <subcellularLocation>
        <location evidence="1">Cell membrane</location>
        <topology evidence="1">Multi-pass membrane protein</topology>
    </subcellularLocation>
</comment>
<feature type="transmembrane region" description="Helical" evidence="7">
    <location>
        <begin position="595"/>
        <end position="614"/>
    </location>
</feature>
<gene>
    <name evidence="8" type="ORF">CTI12_AA009340</name>
</gene>
<dbReference type="PANTHER" id="PTHR14319">
    <property type="entry name" value="FIVE-SPAN TRANSMEMBRANE PROTEIN M83"/>
    <property type="match status" value="1"/>
</dbReference>
<feature type="transmembrane region" description="Helical" evidence="7">
    <location>
        <begin position="535"/>
        <end position="555"/>
    </location>
</feature>
<dbReference type="GO" id="GO:0005886">
    <property type="term" value="C:plasma membrane"/>
    <property type="evidence" value="ECO:0007669"/>
    <property type="project" value="UniProtKB-SubCell"/>
</dbReference>
<evidence type="ECO:0000256" key="6">
    <source>
        <dbReference type="ARBA" id="ARBA00023136"/>
    </source>
</evidence>
<evidence type="ECO:0000256" key="1">
    <source>
        <dbReference type="ARBA" id="ARBA00004651"/>
    </source>
</evidence>
<keyword evidence="9" id="KW-1185">Reference proteome</keyword>
<organism evidence="8 9">
    <name type="scientific">Artemisia annua</name>
    <name type="common">Sweet wormwood</name>
    <dbReference type="NCBI Taxonomy" id="35608"/>
    <lineage>
        <taxon>Eukaryota</taxon>
        <taxon>Viridiplantae</taxon>
        <taxon>Streptophyta</taxon>
        <taxon>Embryophyta</taxon>
        <taxon>Tracheophyta</taxon>
        <taxon>Spermatophyta</taxon>
        <taxon>Magnoliopsida</taxon>
        <taxon>eudicotyledons</taxon>
        <taxon>Gunneridae</taxon>
        <taxon>Pentapetalae</taxon>
        <taxon>asterids</taxon>
        <taxon>campanulids</taxon>
        <taxon>Asterales</taxon>
        <taxon>Asteraceae</taxon>
        <taxon>Asteroideae</taxon>
        <taxon>Anthemideae</taxon>
        <taxon>Artemisiinae</taxon>
        <taxon>Artemisia</taxon>
    </lineage>
</organism>
<dbReference type="AlphaFoldDB" id="A0A2U1QMF6"/>
<dbReference type="STRING" id="35608.A0A2U1QMF6"/>
<protein>
    <submittedName>
        <fullName evidence="8">Transmembrane protein-related protein</fullName>
    </submittedName>
</protein>
<keyword evidence="4 7" id="KW-0812">Transmembrane</keyword>
<keyword evidence="5 7" id="KW-1133">Transmembrane helix</keyword>
<evidence type="ECO:0000256" key="5">
    <source>
        <dbReference type="ARBA" id="ARBA00022989"/>
    </source>
</evidence>
<evidence type="ECO:0000256" key="7">
    <source>
        <dbReference type="SAM" id="Phobius"/>
    </source>
</evidence>
<dbReference type="PROSITE" id="PS51257">
    <property type="entry name" value="PROKAR_LIPOPROTEIN"/>
    <property type="match status" value="1"/>
</dbReference>